<evidence type="ECO:0000256" key="8">
    <source>
        <dbReference type="SAM" id="Phobius"/>
    </source>
</evidence>
<dbReference type="Pfam" id="PF03094">
    <property type="entry name" value="Mlo"/>
    <property type="match status" value="1"/>
</dbReference>
<proteinExistence type="inferred from homology"/>
<organism evidence="9">
    <name type="scientific">Salix viminalis</name>
    <name type="common">Common osier</name>
    <name type="synonym">Basket willow</name>
    <dbReference type="NCBI Taxonomy" id="40686"/>
    <lineage>
        <taxon>Eukaryota</taxon>
        <taxon>Viridiplantae</taxon>
        <taxon>Streptophyta</taxon>
        <taxon>Embryophyta</taxon>
        <taxon>Tracheophyta</taxon>
        <taxon>Spermatophyta</taxon>
        <taxon>Magnoliopsida</taxon>
        <taxon>eudicotyledons</taxon>
        <taxon>Gunneridae</taxon>
        <taxon>Pentapetalae</taxon>
        <taxon>rosids</taxon>
        <taxon>fabids</taxon>
        <taxon>Malpighiales</taxon>
        <taxon>Salicaceae</taxon>
        <taxon>Saliceae</taxon>
        <taxon>Salix</taxon>
    </lineage>
</organism>
<evidence type="ECO:0000256" key="3">
    <source>
        <dbReference type="ARBA" id="ARBA00022692"/>
    </source>
</evidence>
<feature type="transmembrane region" description="Helical" evidence="8">
    <location>
        <begin position="123"/>
        <end position="148"/>
    </location>
</feature>
<evidence type="ECO:0000256" key="4">
    <source>
        <dbReference type="ARBA" id="ARBA00022821"/>
    </source>
</evidence>
<dbReference type="AlphaFoldDB" id="A0A6N2M366"/>
<dbReference type="EMBL" id="CAADRP010001663">
    <property type="protein sequence ID" value="VFU47146.1"/>
    <property type="molecule type" value="Genomic_DNA"/>
</dbReference>
<keyword evidence="5 8" id="KW-1133">Transmembrane helix</keyword>
<dbReference type="GO" id="GO:0006952">
    <property type="term" value="P:defense response"/>
    <property type="evidence" value="ECO:0007669"/>
    <property type="project" value="UniProtKB-KW"/>
</dbReference>
<evidence type="ECO:0000256" key="1">
    <source>
        <dbReference type="ARBA" id="ARBA00004141"/>
    </source>
</evidence>
<evidence type="ECO:0000256" key="7">
    <source>
        <dbReference type="ARBA" id="ARBA00023265"/>
    </source>
</evidence>
<evidence type="ECO:0000256" key="5">
    <source>
        <dbReference type="ARBA" id="ARBA00022989"/>
    </source>
</evidence>
<comment type="similarity">
    <text evidence="2">Belongs to the MLO family.</text>
</comment>
<keyword evidence="7" id="KW-0568">Pathogenesis-related protein</keyword>
<evidence type="ECO:0008006" key="10">
    <source>
        <dbReference type="Google" id="ProtNLM"/>
    </source>
</evidence>
<keyword evidence="6 8" id="KW-0472">Membrane</keyword>
<sequence length="156" mass="18023">MRILKLCPIIWFIAVLFLLTNTHGWNSHFWLPFIPLIIILLIGAKLQVIITQSGLKIQERGDVVKGALVVIPGDDLFWFGRPRFLLFLIHLVLFQNAFQMAFFIWSVYEFTIKSCYHAHTEGIVIRITLGVIIQIVCSYVTLPLYALVTQHETNRI</sequence>
<dbReference type="PANTHER" id="PTHR31942:SF84">
    <property type="entry name" value="MLO-LIKE PROTEIN 12"/>
    <property type="match status" value="1"/>
</dbReference>
<feature type="transmembrane region" description="Helical" evidence="8">
    <location>
        <begin position="34"/>
        <end position="50"/>
    </location>
</feature>
<reference evidence="9" key="1">
    <citation type="submission" date="2019-03" db="EMBL/GenBank/DDBJ databases">
        <authorList>
            <person name="Mank J."/>
            <person name="Almeida P."/>
        </authorList>
    </citation>
    <scope>NUCLEOTIDE SEQUENCE</scope>
    <source>
        <strain evidence="9">78183</strain>
    </source>
</reference>
<keyword evidence="3 8" id="KW-0812">Transmembrane</keyword>
<gene>
    <name evidence="9" type="ORF">SVIM_LOCUS302338</name>
</gene>
<protein>
    <recommendedName>
        <fullName evidence="10">MLO-like protein</fullName>
    </recommendedName>
</protein>
<accession>A0A6N2M366</accession>
<keyword evidence="4" id="KW-0611">Plant defense</keyword>
<dbReference type="GO" id="GO:0016020">
    <property type="term" value="C:membrane"/>
    <property type="evidence" value="ECO:0007669"/>
    <property type="project" value="UniProtKB-SubCell"/>
</dbReference>
<name>A0A6N2M366_SALVM</name>
<feature type="transmembrane region" description="Helical" evidence="8">
    <location>
        <begin position="84"/>
        <end position="108"/>
    </location>
</feature>
<evidence type="ECO:0000313" key="9">
    <source>
        <dbReference type="EMBL" id="VFU47146.1"/>
    </source>
</evidence>
<evidence type="ECO:0000256" key="2">
    <source>
        <dbReference type="ARBA" id="ARBA00006574"/>
    </source>
</evidence>
<dbReference type="InterPro" id="IPR004326">
    <property type="entry name" value="Mlo"/>
</dbReference>
<dbReference type="PANTHER" id="PTHR31942">
    <property type="entry name" value="MLO-LIKE PROTEIN 1"/>
    <property type="match status" value="1"/>
</dbReference>
<comment type="subcellular location">
    <subcellularLocation>
        <location evidence="1">Membrane</location>
        <topology evidence="1">Multi-pass membrane protein</topology>
    </subcellularLocation>
</comment>
<evidence type="ECO:0000256" key="6">
    <source>
        <dbReference type="ARBA" id="ARBA00023136"/>
    </source>
</evidence>